<keyword evidence="3 11" id="KW-0894">Sodium channel</keyword>
<comment type="similarity">
    <text evidence="11">Belongs to the amiloride-sensitive sodium channel (TC 1.A.6) family.</text>
</comment>
<evidence type="ECO:0000256" key="4">
    <source>
        <dbReference type="ARBA" id="ARBA00022692"/>
    </source>
</evidence>
<evidence type="ECO:0000256" key="6">
    <source>
        <dbReference type="ARBA" id="ARBA00023053"/>
    </source>
</evidence>
<evidence type="ECO:0000256" key="12">
    <source>
        <dbReference type="SAM" id="Phobius"/>
    </source>
</evidence>
<feature type="transmembrane region" description="Helical" evidence="12">
    <location>
        <begin position="455"/>
        <end position="473"/>
    </location>
</feature>
<keyword evidence="2 11" id="KW-0813">Transport</keyword>
<accession>A0ABN8NXF5</accession>
<evidence type="ECO:0000313" key="14">
    <source>
        <dbReference type="Proteomes" id="UP001159405"/>
    </source>
</evidence>
<reference evidence="13 14" key="1">
    <citation type="submission" date="2022-05" db="EMBL/GenBank/DDBJ databases">
        <authorList>
            <consortium name="Genoscope - CEA"/>
            <person name="William W."/>
        </authorList>
    </citation>
    <scope>NUCLEOTIDE SEQUENCE [LARGE SCALE GENOMIC DNA]</scope>
</reference>
<name>A0ABN8NXF5_9CNID</name>
<evidence type="ECO:0000256" key="2">
    <source>
        <dbReference type="ARBA" id="ARBA00022448"/>
    </source>
</evidence>
<keyword evidence="8 12" id="KW-0472">Membrane</keyword>
<evidence type="ECO:0000256" key="3">
    <source>
        <dbReference type="ARBA" id="ARBA00022461"/>
    </source>
</evidence>
<evidence type="ECO:0000256" key="7">
    <source>
        <dbReference type="ARBA" id="ARBA00023065"/>
    </source>
</evidence>
<dbReference type="PROSITE" id="PS01206">
    <property type="entry name" value="ASC"/>
    <property type="match status" value="1"/>
</dbReference>
<dbReference type="Gene3D" id="2.60.470.10">
    <property type="entry name" value="Acid-sensing ion channels like domains"/>
    <property type="match status" value="2"/>
</dbReference>
<evidence type="ECO:0000256" key="8">
    <source>
        <dbReference type="ARBA" id="ARBA00023136"/>
    </source>
</evidence>
<evidence type="ECO:0000256" key="10">
    <source>
        <dbReference type="ARBA" id="ARBA00023303"/>
    </source>
</evidence>
<proteinExistence type="inferred from homology"/>
<dbReference type="Proteomes" id="UP001159405">
    <property type="component" value="Unassembled WGS sequence"/>
</dbReference>
<evidence type="ECO:0000256" key="1">
    <source>
        <dbReference type="ARBA" id="ARBA00004141"/>
    </source>
</evidence>
<evidence type="ECO:0000313" key="13">
    <source>
        <dbReference type="EMBL" id="CAH3125858.1"/>
    </source>
</evidence>
<dbReference type="InterPro" id="IPR020903">
    <property type="entry name" value="ENaC_CS"/>
</dbReference>
<keyword evidence="9 11" id="KW-0739">Sodium transport</keyword>
<dbReference type="PANTHER" id="PTHR11690:SF300">
    <property type="entry name" value="PICKPOCKET PROTEIN 19"/>
    <property type="match status" value="1"/>
</dbReference>
<keyword evidence="7 11" id="KW-0406">Ion transport</keyword>
<dbReference type="EMBL" id="CALNXK010000041">
    <property type="protein sequence ID" value="CAH3125858.1"/>
    <property type="molecule type" value="Genomic_DNA"/>
</dbReference>
<comment type="subcellular location">
    <subcellularLocation>
        <location evidence="1">Membrane</location>
        <topology evidence="1">Multi-pass membrane protein</topology>
    </subcellularLocation>
</comment>
<evidence type="ECO:0000256" key="9">
    <source>
        <dbReference type="ARBA" id="ARBA00023201"/>
    </source>
</evidence>
<keyword evidence="14" id="KW-1185">Reference proteome</keyword>
<organism evidence="13 14">
    <name type="scientific">Porites lobata</name>
    <dbReference type="NCBI Taxonomy" id="104759"/>
    <lineage>
        <taxon>Eukaryota</taxon>
        <taxon>Metazoa</taxon>
        <taxon>Cnidaria</taxon>
        <taxon>Anthozoa</taxon>
        <taxon>Hexacorallia</taxon>
        <taxon>Scleractinia</taxon>
        <taxon>Fungiina</taxon>
        <taxon>Poritidae</taxon>
        <taxon>Porites</taxon>
    </lineage>
</organism>
<sequence>LFSGGYFRRLIWSVALGFCFGYCIYQIFKAVDAFYGKPFNTRITKKGGNMNENLTFPAVSLCNFNSFNRRRYINFMKTRNTSSNDEIKLNLKFIESLLSKSNDVFNSSSKKDHFYLFDRTICEDGSDTCYLTLFSHQIDEMLLPSPTFESCDVNGIPCGSSNFSSFINSVFGQCYTFNSGHYGFPLINASMAGHLNGLKLLLQVERDSYLDTPTNPYVGLTVLAHDQQTFPFMEQFGFAVQPGVRTLCAIRRKKVNPTFPLCASNDTVFCLLPAYESFGKSKEKEECEKSCQEPCHHTDYEISLSYAGLQRNVFIKKLNAALNNSENFPGFENFLYISYSEKKQYIDDNIVSLDIFFQELSYDEIRQTPQFTDWSLVATLGGNFGLFLGIVSKPSTKLRVMKRSKIMSIIGQQAWQDQKPNGREEAPTENLRSFIQDTTLHGVRFLFNGNFFRRLIWTVALGSCFGFCVYQIVQALTAYYSRPFITRITTKGANIHRNLTFPAVTLCNFNFFNRRRYINFMKTKNMLDNDVIALNFKAFEAMLAKSTDFFNTPSNKELSYLFDRKGCEDGSDNCYLTLFSHRIDEMLLPSPTFQSCEINGFPCDSRNFSSFISSVFGQCYTFNSGNYDFPLINATMAGHLNGLKLLLHVERDSYLDNPKNPFVGLIVLVHDQNTFPFMEQFGFVVQPGVRNLCALKRKEIINLPSPYLANCTTKNLEGLGNIGYTVYSKPACLMRCLTEFVIKTCGCRPIENKDPTFPLCAPNDTVLCVFPAYESFGTSEEKERCEESCPAPCNHTEYEISLSYAGLQRNVFINKLNAALNGTNNLPAFENFLNMSYFEKKLYIDDNIVSLDIFFQDMDYDEITQTPQFTDWSLVATLGGNFGLFLGMSILTIFEFVDFISRRFCAFISKKFQERKRNIRSAPECSTD</sequence>
<dbReference type="Pfam" id="PF00858">
    <property type="entry name" value="ASC"/>
    <property type="match status" value="3"/>
</dbReference>
<keyword evidence="5 12" id="KW-1133">Transmembrane helix</keyword>
<gene>
    <name evidence="13" type="ORF">PLOB_00032040</name>
</gene>
<feature type="transmembrane region" description="Helical" evidence="12">
    <location>
        <begin position="374"/>
        <end position="392"/>
    </location>
</feature>
<feature type="non-terminal residue" evidence="13">
    <location>
        <position position="1"/>
    </location>
</feature>
<keyword evidence="4 11" id="KW-0812">Transmembrane</keyword>
<keyword evidence="6" id="KW-0915">Sodium</keyword>
<feature type="transmembrane region" description="Helical" evidence="12">
    <location>
        <begin position="872"/>
        <end position="894"/>
    </location>
</feature>
<evidence type="ECO:0000256" key="5">
    <source>
        <dbReference type="ARBA" id="ARBA00022989"/>
    </source>
</evidence>
<protein>
    <submittedName>
        <fullName evidence="13">Uncharacterized protein</fullName>
    </submittedName>
</protein>
<dbReference type="PANTHER" id="PTHR11690">
    <property type="entry name" value="AMILORIDE-SENSITIVE SODIUM CHANNEL-RELATED"/>
    <property type="match status" value="1"/>
</dbReference>
<evidence type="ECO:0000256" key="11">
    <source>
        <dbReference type="RuleBase" id="RU000679"/>
    </source>
</evidence>
<dbReference type="PRINTS" id="PR01078">
    <property type="entry name" value="AMINACHANNEL"/>
</dbReference>
<keyword evidence="10 11" id="KW-0407">Ion channel</keyword>
<dbReference type="InterPro" id="IPR001873">
    <property type="entry name" value="ENaC"/>
</dbReference>
<dbReference type="Gene3D" id="1.10.287.770">
    <property type="entry name" value="YojJ-like"/>
    <property type="match status" value="1"/>
</dbReference>
<comment type="caution">
    <text evidence="13">The sequence shown here is derived from an EMBL/GenBank/DDBJ whole genome shotgun (WGS) entry which is preliminary data.</text>
</comment>